<gene>
    <name evidence="2" type="ORF">EZS28_029976</name>
</gene>
<name>A0A5J4UVL3_9EUKA</name>
<dbReference type="AlphaFoldDB" id="A0A5J4UVL3"/>
<feature type="region of interest" description="Disordered" evidence="1">
    <location>
        <begin position="87"/>
        <end position="127"/>
    </location>
</feature>
<evidence type="ECO:0000313" key="3">
    <source>
        <dbReference type="Proteomes" id="UP000324800"/>
    </source>
</evidence>
<dbReference type="Proteomes" id="UP000324800">
    <property type="component" value="Unassembled WGS sequence"/>
</dbReference>
<comment type="caution">
    <text evidence="2">The sequence shown here is derived from an EMBL/GenBank/DDBJ whole genome shotgun (WGS) entry which is preliminary data.</text>
</comment>
<feature type="compositionally biased region" description="Basic and acidic residues" evidence="1">
    <location>
        <begin position="87"/>
        <end position="98"/>
    </location>
</feature>
<accession>A0A5J4UVL3</accession>
<dbReference type="EMBL" id="SNRW01011937">
    <property type="protein sequence ID" value="KAA6374498.1"/>
    <property type="molecule type" value="Genomic_DNA"/>
</dbReference>
<sequence length="127" mass="15636">MNQQQFNAHKDFWAQGNYTLRYVGLRNNGEYHRDFGEGLLIVSVFIQRHARYEHLTVSDWKAIWREVDTDLYFDSVRMDFDEDDNHHHYYDHDHDHDRNHRHGKERNDRNYQLDLGRGRQKKESDFK</sequence>
<reference evidence="2 3" key="1">
    <citation type="submission" date="2019-03" db="EMBL/GenBank/DDBJ databases">
        <title>Single cell metagenomics reveals metabolic interactions within the superorganism composed of flagellate Streblomastix strix and complex community of Bacteroidetes bacteria on its surface.</title>
        <authorList>
            <person name="Treitli S.C."/>
            <person name="Kolisko M."/>
            <person name="Husnik F."/>
            <person name="Keeling P."/>
            <person name="Hampl V."/>
        </authorList>
    </citation>
    <scope>NUCLEOTIDE SEQUENCE [LARGE SCALE GENOMIC DNA]</scope>
    <source>
        <strain evidence="2">ST1C</strain>
    </source>
</reference>
<proteinExistence type="predicted"/>
<evidence type="ECO:0000313" key="2">
    <source>
        <dbReference type="EMBL" id="KAA6374498.1"/>
    </source>
</evidence>
<organism evidence="2 3">
    <name type="scientific">Streblomastix strix</name>
    <dbReference type="NCBI Taxonomy" id="222440"/>
    <lineage>
        <taxon>Eukaryota</taxon>
        <taxon>Metamonada</taxon>
        <taxon>Preaxostyla</taxon>
        <taxon>Oxymonadida</taxon>
        <taxon>Streblomastigidae</taxon>
        <taxon>Streblomastix</taxon>
    </lineage>
</organism>
<protein>
    <submittedName>
        <fullName evidence="2">Uncharacterized protein</fullName>
    </submittedName>
</protein>
<evidence type="ECO:0000256" key="1">
    <source>
        <dbReference type="SAM" id="MobiDB-lite"/>
    </source>
</evidence>